<feature type="domain" description="GAG-pre-integrase" evidence="4">
    <location>
        <begin position="1132"/>
        <end position="1204"/>
    </location>
</feature>
<dbReference type="GO" id="GO:0006508">
    <property type="term" value="P:proteolysis"/>
    <property type="evidence" value="ECO:0007669"/>
    <property type="project" value="UniProtKB-KW"/>
</dbReference>
<dbReference type="Pfam" id="PF25597">
    <property type="entry name" value="SH3_retrovirus"/>
    <property type="match status" value="1"/>
</dbReference>
<dbReference type="PANTHER" id="PTHR42648">
    <property type="entry name" value="TRANSPOSASE, PUTATIVE-RELATED"/>
    <property type="match status" value="1"/>
</dbReference>
<gene>
    <name evidence="7" type="ORF">Tci_021756</name>
</gene>
<feature type="compositionally biased region" description="Polar residues" evidence="3">
    <location>
        <begin position="1385"/>
        <end position="1413"/>
    </location>
</feature>
<accession>A0A6L2KJY8</accession>
<organism evidence="7">
    <name type="scientific">Tanacetum cinerariifolium</name>
    <name type="common">Dalmatian daisy</name>
    <name type="synonym">Chrysanthemum cinerariifolium</name>
    <dbReference type="NCBI Taxonomy" id="118510"/>
    <lineage>
        <taxon>Eukaryota</taxon>
        <taxon>Viridiplantae</taxon>
        <taxon>Streptophyta</taxon>
        <taxon>Embryophyta</taxon>
        <taxon>Tracheophyta</taxon>
        <taxon>Spermatophyta</taxon>
        <taxon>Magnoliopsida</taxon>
        <taxon>eudicotyledons</taxon>
        <taxon>Gunneridae</taxon>
        <taxon>Pentapetalae</taxon>
        <taxon>asterids</taxon>
        <taxon>campanulids</taxon>
        <taxon>Asterales</taxon>
        <taxon>Asteraceae</taxon>
        <taxon>Asteroideae</taxon>
        <taxon>Anthemideae</taxon>
        <taxon>Anthemidinae</taxon>
        <taxon>Tanacetum</taxon>
    </lineage>
</organism>
<dbReference type="Pfam" id="PF13976">
    <property type="entry name" value="gag_pre-integrs"/>
    <property type="match status" value="1"/>
</dbReference>
<feature type="region of interest" description="Disordered" evidence="3">
    <location>
        <begin position="1378"/>
        <end position="1413"/>
    </location>
</feature>
<evidence type="ECO:0000256" key="1">
    <source>
        <dbReference type="ARBA" id="ARBA00022670"/>
    </source>
</evidence>
<dbReference type="GO" id="GO:0008233">
    <property type="term" value="F:peptidase activity"/>
    <property type="evidence" value="ECO:0007669"/>
    <property type="project" value="UniProtKB-KW"/>
</dbReference>
<keyword evidence="1" id="KW-0645">Protease</keyword>
<feature type="domain" description="Retroviral polymerase SH3-like" evidence="6">
    <location>
        <begin position="1265"/>
        <end position="1303"/>
    </location>
</feature>
<dbReference type="InterPro" id="IPR025724">
    <property type="entry name" value="GAG-pre-integrase_dom"/>
</dbReference>
<protein>
    <submittedName>
        <fullName evidence="7">Integrase, catalytic region, zinc finger, CCHC-type, peptidase aspartic, catalytic</fullName>
    </submittedName>
</protein>
<evidence type="ECO:0000259" key="6">
    <source>
        <dbReference type="Pfam" id="PF25597"/>
    </source>
</evidence>
<sequence length="1709" mass="194715">MLVQGPIMQSDPTISPPPISSPLRVPTPLHASPLPGGNTSGSKEGRMTLNELTVLCTSMSKKVKSLESYSKQIKLTYGAAYTKLIIKNPSKQGRKIAQIDEDEGITLVQMGAQTQGRNEHEVKSNFDFTTTEDISTANVPITTVGAEISTASPEDKTAETFDDSDDITLAKTLIEIRRSATKPQKGRGVLVEEEPVKVKRRDQRLAQIESDAELAQRLYEEESAEFTTEERAKLLAEFFERRKKQLAAERSEAIRDKPPTRTQVRIKMITYLKDIVESSKKRQREVSDEESFKKQKLEGDNDAEKEELRAILDIVPSEMLDDFDRQDVIDLHRLIQERWPPRVILRRLLPHARGLGFKPRRLPPEFYALVSNHKVSKELWERIQLLMQGTSLTKQERECKLYDEFDKFAYKKGETLREFYLRFSLLLNDMNIYNMKLKQFQVNTKFLNTLPPEWRKFMTDVKLVRDLYTTNVDQLHAYLGQHEFHVNKKGDDPIDAINYMMSFLTAVVTSRDESWFKDKVLLVQAQANGQILHEEELEFFADPRITEALTIQIVITHNAAYQANDLDTYDSNCEEISTTKVALMVNLSHYGLDDLAEPETEITSDSNIIPYSQYVSESQQTAVQNSNFPVQQDALILFVIEQLKTQVGNCTKINLDNKSVNDTLTVELVRYKDQVRILKEGHNVDLKSKDIISDSCAQTVEIDNLKQTLSEHLKEKESLIQTVTLLKNDFQKEESRNIDREIALEKHIKELNNIVSKRNQSAQTVHVLTKPQFFYDHTTKQALGFQNTFYLKKAQQLEPKLYDGNVIQKTNAIVIHDSEDTLMLAEESRSKMLLKQKDSMMSEKKVNTKPVDYVVLNQLSQDFKIRFVPQTELSTEQAFWSHNSMNFKEPNPFTRPTQVEVPKELPKVSMVNTSLKKLKHHLASFNVVVKERTTTTAITEGTLQEKVLVISALKDNLRKLKGKVVVDEAVILHPIDPELLNVDATPLAPKLQNNRTAHSDYLKHTQEETATLREIVEHERSLNPLNTSLDCVYSGCSKHMTEDRSQLTSFVNKFLGTVKFGDDHVAKIMGYGDYQIGNVTILRVYFVEGLGHNLFSVRKFCDSNLEVAFRQHTCFIRNLEGVDLLFGSQENNLYTLSLRDKMKSSLICLLSKASKTKSWLWHRRLSHLNFGAINYLARQGLVRGLLKLKFKKNHLCFACAMGKSKKISHKPKSEDTNQEKPYLLHMDLCGPMRVESVNGKKLASLKKHLLLALLSKTVSLKDVIADISIFIGYAPTKKAFRIYNQCTKRIIETIHVDFDELTAIASKQSSLGPALHEMTPATISSRLVPKPTSLTPFVPPLRNDWDMLFQSLFDELLSPSPSVDYPAPEVIAPIAEVVTPDRAGSTGSPSSTTVDQDAPSPSKSQSTSETQHPVITNNVEEDNHDIKVAHMGNDPLFSIPIPKVYSDQSSSTDSIHIIMHPDHQISRHNSKWTKDHPLENIIGQLARPVSTRMQLHEQALFCYCDAFLTFVEPKTYKDALTHPAGSKQCKKSSMSSNAMKYRSSYPRPDKVMVITLKWIYKVKLEKLGAIKESFGYHSPRLMVPRRSMTFPSLSSSSLDFSTMGVSTGSQDSKPYFFKDSKAYFDCAISLCCNNVQRSRSKHIDIRFHFIKEQVENEVVELYFVNTKYQLADIFTKALSRERIEFHINKLGMRSFTPETLKQLVDEAEE</sequence>
<keyword evidence="2" id="KW-0175">Coiled coil</keyword>
<dbReference type="PANTHER" id="PTHR42648:SF18">
    <property type="entry name" value="RETROTRANSPOSON, UNCLASSIFIED-LIKE PROTEIN"/>
    <property type="match status" value="1"/>
</dbReference>
<evidence type="ECO:0000259" key="5">
    <source>
        <dbReference type="Pfam" id="PF22936"/>
    </source>
</evidence>
<comment type="caution">
    <text evidence="7">The sequence shown here is derived from an EMBL/GenBank/DDBJ whole genome shotgun (WGS) entry which is preliminary data.</text>
</comment>
<evidence type="ECO:0000256" key="3">
    <source>
        <dbReference type="SAM" id="MobiDB-lite"/>
    </source>
</evidence>
<evidence type="ECO:0000256" key="2">
    <source>
        <dbReference type="SAM" id="Coils"/>
    </source>
</evidence>
<evidence type="ECO:0000313" key="7">
    <source>
        <dbReference type="EMBL" id="GEU49778.1"/>
    </source>
</evidence>
<feature type="region of interest" description="Disordered" evidence="3">
    <location>
        <begin position="1"/>
        <end position="46"/>
    </location>
</feature>
<dbReference type="Pfam" id="PF14223">
    <property type="entry name" value="Retrotran_gag_2"/>
    <property type="match status" value="1"/>
</dbReference>
<dbReference type="EMBL" id="BKCJ010002614">
    <property type="protein sequence ID" value="GEU49778.1"/>
    <property type="molecule type" value="Genomic_DNA"/>
</dbReference>
<proteinExistence type="predicted"/>
<feature type="coiled-coil region" evidence="2">
    <location>
        <begin position="205"/>
        <end position="256"/>
    </location>
</feature>
<dbReference type="InterPro" id="IPR054722">
    <property type="entry name" value="PolX-like_BBD"/>
</dbReference>
<reference evidence="7" key="1">
    <citation type="journal article" date="2019" name="Sci. Rep.">
        <title>Draft genome of Tanacetum cinerariifolium, the natural source of mosquito coil.</title>
        <authorList>
            <person name="Yamashiro T."/>
            <person name="Shiraishi A."/>
            <person name="Satake H."/>
            <person name="Nakayama K."/>
        </authorList>
    </citation>
    <scope>NUCLEOTIDE SEQUENCE</scope>
</reference>
<name>A0A6L2KJY8_TANCI</name>
<dbReference type="Pfam" id="PF22936">
    <property type="entry name" value="Pol_BBD"/>
    <property type="match status" value="1"/>
</dbReference>
<evidence type="ECO:0000259" key="4">
    <source>
        <dbReference type="Pfam" id="PF13976"/>
    </source>
</evidence>
<feature type="domain" description="Retrovirus-related Pol polyprotein from transposon TNT 1-94-like beta-barrel" evidence="5">
    <location>
        <begin position="1034"/>
        <end position="1102"/>
    </location>
</feature>
<dbReference type="InterPro" id="IPR057670">
    <property type="entry name" value="SH3_retrovirus"/>
</dbReference>
<dbReference type="CDD" id="cd09272">
    <property type="entry name" value="RNase_HI_RT_Ty1"/>
    <property type="match status" value="1"/>
</dbReference>
<keyword evidence="1" id="KW-0378">Hydrolase</keyword>
<dbReference type="InterPro" id="IPR039537">
    <property type="entry name" value="Retrotran_Ty1/copia-like"/>
</dbReference>